<dbReference type="Proteomes" id="UP000504632">
    <property type="component" value="Chromosome 1"/>
</dbReference>
<sequence length="161" mass="18597">MACGGSYSVVIVPLQNNLHSLDSLRFFLWLKRLRALEREKDLLWTGLQGLEQARLWYQHQLQENTLRQASVWSGNWEQVGGVFSCLLRSRMQRINGSLGSLMCDPCVWSGPAPEETEGSDTDLRWQNAALVQEVSQKNRQISLLELERDNLLQELDDLQYY</sequence>
<organism evidence="2 3">
    <name type="scientific">Chanos chanos</name>
    <name type="common">Milkfish</name>
    <name type="synonym">Mugil chanos</name>
    <dbReference type="NCBI Taxonomy" id="29144"/>
    <lineage>
        <taxon>Eukaryota</taxon>
        <taxon>Metazoa</taxon>
        <taxon>Chordata</taxon>
        <taxon>Craniata</taxon>
        <taxon>Vertebrata</taxon>
        <taxon>Euteleostomi</taxon>
        <taxon>Actinopterygii</taxon>
        <taxon>Neopterygii</taxon>
        <taxon>Teleostei</taxon>
        <taxon>Ostariophysi</taxon>
        <taxon>Gonorynchiformes</taxon>
        <taxon>Chanidae</taxon>
        <taxon>Chanos</taxon>
    </lineage>
</organism>
<evidence type="ECO:0000313" key="3">
    <source>
        <dbReference type="RefSeq" id="XP_030632755.1"/>
    </source>
</evidence>
<dbReference type="Pfam" id="PF11414">
    <property type="entry name" value="Suppressor_APC"/>
    <property type="match status" value="1"/>
</dbReference>
<dbReference type="PANTHER" id="PTHR14907">
    <property type="entry name" value="FI14130P"/>
    <property type="match status" value="1"/>
</dbReference>
<dbReference type="AlphaFoldDB" id="A0A6J2VIG9"/>
<accession>A0A6J2VIG9</accession>
<keyword evidence="1" id="KW-0175">Coiled coil</keyword>
<feature type="coiled-coil region" evidence="1">
    <location>
        <begin position="127"/>
        <end position="154"/>
    </location>
</feature>
<reference evidence="3" key="1">
    <citation type="submission" date="2025-08" db="UniProtKB">
        <authorList>
            <consortium name="RefSeq"/>
        </authorList>
    </citation>
    <scope>IDENTIFICATION</scope>
</reference>
<dbReference type="OrthoDB" id="10035013at2759"/>
<name>A0A6J2VIG9_CHACN</name>
<gene>
    <name evidence="3" type="primary">LOC115814136</name>
</gene>
<proteinExistence type="predicted"/>
<dbReference type="GeneID" id="115814136"/>
<dbReference type="InterPro" id="IPR026828">
    <property type="entry name" value="SAPC2_1/2"/>
</dbReference>
<dbReference type="InParanoid" id="A0A6J2VIG9"/>
<dbReference type="PANTHER" id="PTHR14907:SF4">
    <property type="entry name" value="SUPPRESSOR APC DOMAIN-CONTAINING PROTEIN 1"/>
    <property type="match status" value="1"/>
</dbReference>
<evidence type="ECO:0000313" key="2">
    <source>
        <dbReference type="Proteomes" id="UP000504632"/>
    </source>
</evidence>
<keyword evidence="2" id="KW-1185">Reference proteome</keyword>
<dbReference type="RefSeq" id="XP_030632755.1">
    <property type="nucleotide sequence ID" value="XM_030776895.1"/>
</dbReference>
<evidence type="ECO:0000256" key="1">
    <source>
        <dbReference type="SAM" id="Coils"/>
    </source>
</evidence>
<protein>
    <submittedName>
        <fullName evidence="3">Suppressor APC domain-containing protein 1</fullName>
    </submittedName>
</protein>